<dbReference type="Gene3D" id="3.40.50.150">
    <property type="entry name" value="Vaccinia Virus protein VP39"/>
    <property type="match status" value="2"/>
</dbReference>
<evidence type="ECO:0000259" key="7">
    <source>
        <dbReference type="Pfam" id="PF07669"/>
    </source>
</evidence>
<evidence type="ECO:0000256" key="6">
    <source>
        <dbReference type="SAM" id="MobiDB-lite"/>
    </source>
</evidence>
<keyword evidence="9" id="KW-1185">Reference proteome</keyword>
<evidence type="ECO:0000256" key="4">
    <source>
        <dbReference type="ARBA" id="ARBA00022691"/>
    </source>
</evidence>
<dbReference type="PRINTS" id="PR00507">
    <property type="entry name" value="N12N6MTFRASE"/>
</dbReference>
<dbReference type="GO" id="GO:0032259">
    <property type="term" value="P:methylation"/>
    <property type="evidence" value="ECO:0007669"/>
    <property type="project" value="UniProtKB-KW"/>
</dbReference>
<dbReference type="Pfam" id="PF07669">
    <property type="entry name" value="Eco57I"/>
    <property type="match status" value="1"/>
</dbReference>
<dbReference type="NCBIfam" id="NF033452">
    <property type="entry name" value="BREX_1_MTaseX"/>
    <property type="match status" value="1"/>
</dbReference>
<accession>A0A0S7BKL3</accession>
<dbReference type="GO" id="GO:0006304">
    <property type="term" value="P:DNA modification"/>
    <property type="evidence" value="ECO:0007669"/>
    <property type="project" value="InterPro"/>
</dbReference>
<dbReference type="PANTHER" id="PTHR33841">
    <property type="entry name" value="DNA METHYLTRANSFERASE YEEA-RELATED"/>
    <property type="match status" value="1"/>
</dbReference>
<dbReference type="InterPro" id="IPR050953">
    <property type="entry name" value="N4_N6_ade-DNA_methylase"/>
</dbReference>
<keyword evidence="3 8" id="KW-0808">Transferase</keyword>
<dbReference type="InterPro" id="IPR011639">
    <property type="entry name" value="MethylTrfase_TaqI-like_dom"/>
</dbReference>
<sequence>MAFDQTTRNRLARFVSDARALLTEEFTRQLQNEYGLDPASGEVTPTERLTALDDRQRETARIIRETLDYYLAGNSQADAKAFHDVLDRIVREQAFTVLNRLCALRMSEARGLVLESIAKCYQSKGFLLYARLAGSALGETGESYRMYLFSLMDEFAMELPVLFDRFSPQGRLFPREAVLLKLLELINDAEIDSLWTEDETIGWIYQYFNSKEERKAMRDASSAPRNSRELAVRNQFFTPRYVVEFLTDNTLGRIWYEMTKGETALKDTCRYLVRRPTEIFLKEGEQAPEQSKTDENLSQEDLLRQPVYIPPRPLKDPREIKMLDPACGSMHFGLYAFDLFEQIYAEAWKLEERLGEDALQRLADLDSLHKTYPDEETYLKDVPRLIIERNIHGVDIDPRAVQIAGLSLWLRAQKSWQTKGLRLSERPQIRKSNVVCAEPMPGDRQMLDEFLSTLSGDGLETLMRKAWHVPTDQKVRATPQMADALAKLVRTVWQEMELAGEAGSLLKIEETLRDAIATARKESEEKSPLFRVLEYGLNEPPKEKYVQVVAGEDQDFFDQAEGLVLAALREYSEQAVNGDSYKRRLFAGDASQGFVFIDLCRKLYDIVVMNPPFGELSEIAQEYLTNKYPLTCNNIATIFVERMANKLNPMGGLALIIDNSTSIRSSYEDFRKTILYNSLCLYTYASLGWEVLDANVEVCAYSCFRTATEKGNCFCVDASKKETKENFLKENILSISQGKKNQFVIVNPEEFKFLPNAIPNFSMPRGIRSLFGKFPSVNNLAHLKTGMSSGDNERFYKMFWERPQRFENDWKFLSNGGEYSPYYRGDREIINWHRDGIEIKEHRKATFRNSQYYSRVGLSYSKRCEYLSVQLLPSGFAFTDEGQCIFPVSEENRYGLLAFFNSKFARVILNEYCGQHKSNGYVQLIPFPNINLSILGKISNNIVQILYSELIWTIPSIYSRGPLLLNPAIFETNLSINEIRSNLIRKWELSKVKIDEYENTLNMMIYESSGLNENEVNYINNKAKKIPAAHFQLSEQKTDGYSLVSEFLDYIMGVFFGYWNILSIKEPIEVPLDTAPIYPPGTVYKGKPLASNNIPDFYPVNVKWSGIAESQTPIEKESLPNKLEEILRIIWKEKLEGIELEISESLKISSMDEYFGNPDLFFKDHLKRYSKSRRAAPIYWPLSTPSCSYTLWLYYHRLNDQTLYTCVNDFVDPKLKQVSEEAARLRLKKGRSAADEKELERLTDFERELKDFREELLRVAKFWKPNLNDGVEITAAPLWKLFQHKPWQKRLKETWQKLEAGEYDWAHLAYSIWPERVREKCKNDKSLAIAHDLEELYVEPPASAKKKKAKKPAVDEETEGWFNDD</sequence>
<dbReference type="RefSeq" id="WP_062280892.1">
    <property type="nucleotide sequence ID" value="NZ_DF968181.1"/>
</dbReference>
<dbReference type="InterPro" id="IPR047939">
    <property type="entry name" value="BREX_1_PglX"/>
</dbReference>
<feature type="region of interest" description="Disordered" evidence="6">
    <location>
        <begin position="1341"/>
        <end position="1365"/>
    </location>
</feature>
<feature type="domain" description="Type II methyltransferase M.TaqI-like" evidence="7">
    <location>
        <begin position="390"/>
        <end position="677"/>
    </location>
</feature>
<dbReference type="EC" id="2.1.1.72" evidence="1"/>
<dbReference type="GO" id="GO:0009007">
    <property type="term" value="F:site-specific DNA-methyltransferase (adenine-specific) activity"/>
    <property type="evidence" value="ECO:0007669"/>
    <property type="project" value="UniProtKB-EC"/>
</dbReference>
<dbReference type="PROSITE" id="PS00092">
    <property type="entry name" value="N6_MTASE"/>
    <property type="match status" value="1"/>
</dbReference>
<evidence type="ECO:0000313" key="9">
    <source>
        <dbReference type="Proteomes" id="UP000053370"/>
    </source>
</evidence>
<name>A0A0S7BKL3_9CHLR</name>
<gene>
    <name evidence="8" type="ORF">ATC1_13840</name>
</gene>
<evidence type="ECO:0000313" key="8">
    <source>
        <dbReference type="EMBL" id="GAP40858.1"/>
    </source>
</evidence>
<proteinExistence type="predicted"/>
<dbReference type="InterPro" id="IPR029063">
    <property type="entry name" value="SAM-dependent_MTases_sf"/>
</dbReference>
<evidence type="ECO:0000256" key="2">
    <source>
        <dbReference type="ARBA" id="ARBA00022603"/>
    </source>
</evidence>
<protein>
    <recommendedName>
        <fullName evidence="1">site-specific DNA-methyltransferase (adenine-specific)</fullName>
        <ecNumber evidence="1">2.1.1.72</ecNumber>
    </recommendedName>
</protein>
<dbReference type="GO" id="GO:0003676">
    <property type="term" value="F:nucleic acid binding"/>
    <property type="evidence" value="ECO:0007669"/>
    <property type="project" value="InterPro"/>
</dbReference>
<evidence type="ECO:0000256" key="5">
    <source>
        <dbReference type="ARBA" id="ARBA00047942"/>
    </source>
</evidence>
<evidence type="ECO:0000256" key="3">
    <source>
        <dbReference type="ARBA" id="ARBA00022679"/>
    </source>
</evidence>
<keyword evidence="2 8" id="KW-0489">Methyltransferase</keyword>
<feature type="compositionally biased region" description="Acidic residues" evidence="6">
    <location>
        <begin position="1355"/>
        <end position="1365"/>
    </location>
</feature>
<organism evidence="8">
    <name type="scientific">Flexilinea flocculi</name>
    <dbReference type="NCBI Taxonomy" id="1678840"/>
    <lineage>
        <taxon>Bacteria</taxon>
        <taxon>Bacillati</taxon>
        <taxon>Chloroflexota</taxon>
        <taxon>Anaerolineae</taxon>
        <taxon>Anaerolineales</taxon>
        <taxon>Anaerolineaceae</taxon>
        <taxon>Flexilinea</taxon>
    </lineage>
</organism>
<dbReference type="EMBL" id="DF968181">
    <property type="protein sequence ID" value="GAP40858.1"/>
    <property type="molecule type" value="Genomic_DNA"/>
</dbReference>
<dbReference type="OrthoDB" id="137015at2"/>
<comment type="catalytic activity">
    <reaction evidence="5">
        <text>a 2'-deoxyadenosine in DNA + S-adenosyl-L-methionine = an N(6)-methyl-2'-deoxyadenosine in DNA + S-adenosyl-L-homocysteine + H(+)</text>
        <dbReference type="Rhea" id="RHEA:15197"/>
        <dbReference type="Rhea" id="RHEA-COMP:12418"/>
        <dbReference type="Rhea" id="RHEA-COMP:12419"/>
        <dbReference type="ChEBI" id="CHEBI:15378"/>
        <dbReference type="ChEBI" id="CHEBI:57856"/>
        <dbReference type="ChEBI" id="CHEBI:59789"/>
        <dbReference type="ChEBI" id="CHEBI:90615"/>
        <dbReference type="ChEBI" id="CHEBI:90616"/>
        <dbReference type="EC" id="2.1.1.72"/>
    </reaction>
</comment>
<dbReference type="SUPFAM" id="SSF53335">
    <property type="entry name" value="S-adenosyl-L-methionine-dependent methyltransferases"/>
    <property type="match status" value="1"/>
</dbReference>
<dbReference type="Proteomes" id="UP000053370">
    <property type="component" value="Unassembled WGS sequence"/>
</dbReference>
<reference evidence="8" key="1">
    <citation type="journal article" date="2015" name="Genome Announc.">
        <title>Draft Genome Sequence of Anaerolineae Strain TC1, a Novel Isolate from a Methanogenic Wastewater Treatment System.</title>
        <authorList>
            <person name="Matsuura N."/>
            <person name="Tourlousse D.M."/>
            <person name="Sun L."/>
            <person name="Toyonaga M."/>
            <person name="Kuroda K."/>
            <person name="Ohashi A."/>
            <person name="Cruz R."/>
            <person name="Yamaguchi T."/>
            <person name="Sekiguchi Y."/>
        </authorList>
    </citation>
    <scope>NUCLEOTIDE SEQUENCE [LARGE SCALE GENOMIC DNA]</scope>
    <source>
        <strain evidence="8">TC1</strain>
    </source>
</reference>
<evidence type="ECO:0000256" key="1">
    <source>
        <dbReference type="ARBA" id="ARBA00011900"/>
    </source>
</evidence>
<dbReference type="PANTHER" id="PTHR33841:SF1">
    <property type="entry name" value="DNA METHYLTRANSFERASE A"/>
    <property type="match status" value="1"/>
</dbReference>
<dbReference type="InterPro" id="IPR002052">
    <property type="entry name" value="DNA_methylase_N6_adenine_CS"/>
</dbReference>
<dbReference type="PATRIC" id="fig|1678840.3.peg.2221"/>
<dbReference type="STRING" id="1678840.ATC1_13840"/>
<keyword evidence="4" id="KW-0949">S-adenosyl-L-methionine</keyword>